<gene>
    <name evidence="2" type="ORF">JDN41_10890</name>
</gene>
<keyword evidence="1" id="KW-1133">Transmembrane helix</keyword>
<dbReference type="Pfam" id="PF03594">
    <property type="entry name" value="BenE"/>
    <property type="match status" value="1"/>
</dbReference>
<dbReference type="PANTHER" id="PTHR30199">
    <property type="entry name" value="MFS FAMILY TRANSPORTER, PREDICTED SUBSTRATE BENZOATE"/>
    <property type="match status" value="1"/>
</dbReference>
<evidence type="ECO:0000256" key="1">
    <source>
        <dbReference type="SAM" id="Phobius"/>
    </source>
</evidence>
<reference evidence="2 3" key="1">
    <citation type="submission" date="2020-12" db="EMBL/GenBank/DDBJ databases">
        <title>Revised draft genomes of Rhodomicrobium vannielii ATCC 17100 and Rhodomicrobium udaipurense JA643.</title>
        <authorList>
            <person name="Conners E.M."/>
            <person name="Davenport E.J."/>
            <person name="Bose A."/>
        </authorList>
    </citation>
    <scope>NUCLEOTIDE SEQUENCE [LARGE SCALE GENOMIC DNA]</scope>
    <source>
        <strain evidence="2 3">JA643</strain>
    </source>
</reference>
<feature type="transmembrane region" description="Helical" evidence="1">
    <location>
        <begin position="93"/>
        <end position="112"/>
    </location>
</feature>
<feature type="transmembrane region" description="Helical" evidence="1">
    <location>
        <begin position="287"/>
        <end position="311"/>
    </location>
</feature>
<comment type="caution">
    <text evidence="2">The sequence shown here is derived from an EMBL/GenBank/DDBJ whole genome shotgun (WGS) entry which is preliminary data.</text>
</comment>
<evidence type="ECO:0000313" key="3">
    <source>
        <dbReference type="Proteomes" id="UP000623250"/>
    </source>
</evidence>
<feature type="transmembrane region" description="Helical" evidence="1">
    <location>
        <begin position="44"/>
        <end position="64"/>
    </location>
</feature>
<accession>A0A8I1KHU1</accession>
<dbReference type="AlphaFoldDB" id="A0A8I1KHU1"/>
<dbReference type="RefSeq" id="WP_199502424.1">
    <property type="nucleotide sequence ID" value="NZ_JAEMUK010000028.1"/>
</dbReference>
<feature type="transmembrane region" description="Helical" evidence="1">
    <location>
        <begin position="359"/>
        <end position="382"/>
    </location>
</feature>
<feature type="transmembrane region" description="Helical" evidence="1">
    <location>
        <begin position="69"/>
        <end position="87"/>
    </location>
</feature>
<dbReference type="GO" id="GO:0042925">
    <property type="term" value="F:benzoate transmembrane transporter activity"/>
    <property type="evidence" value="ECO:0007669"/>
    <property type="project" value="InterPro"/>
</dbReference>
<name>A0A8I1KHU1_9HYPH</name>
<dbReference type="GO" id="GO:0005886">
    <property type="term" value="C:plasma membrane"/>
    <property type="evidence" value="ECO:0007669"/>
    <property type="project" value="TreeGrafter"/>
</dbReference>
<keyword evidence="3" id="KW-1185">Reference proteome</keyword>
<dbReference type="InterPro" id="IPR004711">
    <property type="entry name" value="Benzoate_Transporter"/>
</dbReference>
<organism evidence="2 3">
    <name type="scientific">Rhodomicrobium udaipurense</name>
    <dbReference type="NCBI Taxonomy" id="1202716"/>
    <lineage>
        <taxon>Bacteria</taxon>
        <taxon>Pseudomonadati</taxon>
        <taxon>Pseudomonadota</taxon>
        <taxon>Alphaproteobacteria</taxon>
        <taxon>Hyphomicrobiales</taxon>
        <taxon>Hyphomicrobiaceae</taxon>
        <taxon>Rhodomicrobium</taxon>
    </lineage>
</organism>
<keyword evidence="1" id="KW-0812">Transmembrane</keyword>
<proteinExistence type="predicted"/>
<dbReference type="PANTHER" id="PTHR30199:SF0">
    <property type="entry name" value="INNER MEMBRANE PROTEIN YDCO"/>
    <property type="match status" value="1"/>
</dbReference>
<feature type="transmembrane region" description="Helical" evidence="1">
    <location>
        <begin position="245"/>
        <end position="267"/>
    </location>
</feature>
<protein>
    <submittedName>
        <fullName evidence="2">Benzoate/H(+) symporter BenE family transporter</fullName>
    </submittedName>
</protein>
<dbReference type="NCBIfam" id="TIGR00843">
    <property type="entry name" value="benE"/>
    <property type="match status" value="1"/>
</dbReference>
<dbReference type="EMBL" id="JAEMUK010000028">
    <property type="protein sequence ID" value="MBJ7544060.1"/>
    <property type="molecule type" value="Genomic_DNA"/>
</dbReference>
<feature type="transmembrane region" description="Helical" evidence="1">
    <location>
        <begin position="143"/>
        <end position="160"/>
    </location>
</feature>
<feature type="transmembrane region" description="Helical" evidence="1">
    <location>
        <begin position="208"/>
        <end position="233"/>
    </location>
</feature>
<dbReference type="Proteomes" id="UP000623250">
    <property type="component" value="Unassembled WGS sequence"/>
</dbReference>
<keyword evidence="1" id="KW-0472">Membrane</keyword>
<feature type="transmembrane region" description="Helical" evidence="1">
    <location>
        <begin position="318"/>
        <end position="339"/>
    </location>
</feature>
<evidence type="ECO:0000313" key="2">
    <source>
        <dbReference type="EMBL" id="MBJ7544060.1"/>
    </source>
</evidence>
<feature type="transmembrane region" description="Helical" evidence="1">
    <location>
        <begin position="167"/>
        <end position="188"/>
    </location>
</feature>
<sequence length="402" mass="41177">MWKDFSFSAAVAGFIAVVVSYAGPSLIIFQAASAAHLSHAELSSWIWAISIGAGISAIALSLFFRAPVITAWSTPGAALLVTSLPAYSYPEAIGAFVFAAALIMVIGISGLFDAVMARIPKSIAAAMLAGILFRFGTDVFTNFPASPVLVGTLFAAYVVLKRLLPRYAIALVLVLGVGLSAIGGELHFDAFHIELARPVWTTPEFSLAAIIGLGVPLALVTLTGQFLTGVAVLRASGYGTPSGPLVWSTSALSIVMAPFGSHGVNLAAITAAICSGTEANHDAGKRYIAGGALGVIYIIVGLFGATLASLFASLPKELVAAVAGLALLGAIMNGLAGAMDVEREREPAVLTFLVTASGMSFLGIGSAFWGLAVGVTAALVLLPRVTTRTEHSGKVVVTSATR</sequence>